<gene>
    <name evidence="2" type="ORF">S03H2_06496</name>
</gene>
<proteinExistence type="predicted"/>
<feature type="non-terminal residue" evidence="2">
    <location>
        <position position="1"/>
    </location>
</feature>
<feature type="domain" description="Gfo/Idh/MocA-like oxidoreductase N-terminal" evidence="1">
    <location>
        <begin position="5"/>
        <end position="114"/>
    </location>
</feature>
<protein>
    <recommendedName>
        <fullName evidence="1">Gfo/Idh/MocA-like oxidoreductase N-terminal domain-containing protein</fullName>
    </recommendedName>
</protein>
<dbReference type="GO" id="GO:0000166">
    <property type="term" value="F:nucleotide binding"/>
    <property type="evidence" value="ECO:0007669"/>
    <property type="project" value="InterPro"/>
</dbReference>
<dbReference type="PANTHER" id="PTHR43377:SF1">
    <property type="entry name" value="BILIVERDIN REDUCTASE A"/>
    <property type="match status" value="1"/>
</dbReference>
<dbReference type="InterPro" id="IPR000683">
    <property type="entry name" value="Gfo/Idh/MocA-like_OxRdtase_N"/>
</dbReference>
<accession>X1EEQ4</accession>
<dbReference type="InterPro" id="IPR051450">
    <property type="entry name" value="Gfo/Idh/MocA_Oxidoreductases"/>
</dbReference>
<comment type="caution">
    <text evidence="2">The sequence shown here is derived from an EMBL/GenBank/DDBJ whole genome shotgun (WGS) entry which is preliminary data.</text>
</comment>
<dbReference type="AlphaFoldDB" id="X1EEQ4"/>
<name>X1EEQ4_9ZZZZ</name>
<sequence length="133" mass="14783">EKAEMKVGVIGVGKMGRNHARVYGELDAIDEVCVYDTDSVKMDDLAGVNVCESLEELLEHTDAVSVCVPTEDHFGVASAVIESGVHCLIEKPITSRLEEGEELVRRVEKKRKMMLLIVGVGHIEWFNLCLTIW</sequence>
<dbReference type="Pfam" id="PF01408">
    <property type="entry name" value="GFO_IDH_MocA"/>
    <property type="match status" value="1"/>
</dbReference>
<dbReference type="SUPFAM" id="SSF51735">
    <property type="entry name" value="NAD(P)-binding Rossmann-fold domains"/>
    <property type="match status" value="1"/>
</dbReference>
<dbReference type="InterPro" id="IPR036291">
    <property type="entry name" value="NAD(P)-bd_dom_sf"/>
</dbReference>
<organism evidence="2">
    <name type="scientific">marine sediment metagenome</name>
    <dbReference type="NCBI Taxonomy" id="412755"/>
    <lineage>
        <taxon>unclassified sequences</taxon>
        <taxon>metagenomes</taxon>
        <taxon>ecological metagenomes</taxon>
    </lineage>
</organism>
<dbReference type="Gene3D" id="3.40.50.720">
    <property type="entry name" value="NAD(P)-binding Rossmann-like Domain"/>
    <property type="match status" value="1"/>
</dbReference>
<evidence type="ECO:0000313" key="2">
    <source>
        <dbReference type="EMBL" id="GAH18830.1"/>
    </source>
</evidence>
<evidence type="ECO:0000259" key="1">
    <source>
        <dbReference type="Pfam" id="PF01408"/>
    </source>
</evidence>
<dbReference type="PANTHER" id="PTHR43377">
    <property type="entry name" value="BILIVERDIN REDUCTASE A"/>
    <property type="match status" value="1"/>
</dbReference>
<dbReference type="EMBL" id="BARU01002857">
    <property type="protein sequence ID" value="GAH18830.1"/>
    <property type="molecule type" value="Genomic_DNA"/>
</dbReference>
<reference evidence="2" key="1">
    <citation type="journal article" date="2014" name="Front. Microbiol.">
        <title>High frequency of phylogenetically diverse reductive dehalogenase-homologous genes in deep subseafloor sedimentary metagenomes.</title>
        <authorList>
            <person name="Kawai M."/>
            <person name="Futagami T."/>
            <person name="Toyoda A."/>
            <person name="Takaki Y."/>
            <person name="Nishi S."/>
            <person name="Hori S."/>
            <person name="Arai W."/>
            <person name="Tsubouchi T."/>
            <person name="Morono Y."/>
            <person name="Uchiyama I."/>
            <person name="Ito T."/>
            <person name="Fujiyama A."/>
            <person name="Inagaki F."/>
            <person name="Takami H."/>
        </authorList>
    </citation>
    <scope>NUCLEOTIDE SEQUENCE</scope>
    <source>
        <strain evidence="2">Expedition CK06-06</strain>
    </source>
</reference>